<evidence type="ECO:0000313" key="3">
    <source>
        <dbReference type="Proteomes" id="UP000308349"/>
    </source>
</evidence>
<feature type="non-terminal residue" evidence="2">
    <location>
        <position position="1"/>
    </location>
</feature>
<comment type="caution">
    <text evidence="2">The sequence shown here is derived from an EMBL/GenBank/DDBJ whole genome shotgun (WGS) entry which is preliminary data.</text>
</comment>
<feature type="compositionally biased region" description="Gly residues" evidence="1">
    <location>
        <begin position="1"/>
        <end position="10"/>
    </location>
</feature>
<dbReference type="Proteomes" id="UP000308349">
    <property type="component" value="Unassembled WGS sequence"/>
</dbReference>
<feature type="region of interest" description="Disordered" evidence="1">
    <location>
        <begin position="1"/>
        <end position="36"/>
    </location>
</feature>
<evidence type="ECO:0000256" key="1">
    <source>
        <dbReference type="SAM" id="MobiDB-lite"/>
    </source>
</evidence>
<sequence>LRKLLGGPGGPDVADRFLPRVASKEWPSDPPGRPGC</sequence>
<evidence type="ECO:0000313" key="2">
    <source>
        <dbReference type="EMBL" id="TLF90835.1"/>
    </source>
</evidence>
<reference evidence="2 3" key="1">
    <citation type="submission" date="2019-05" db="EMBL/GenBank/DDBJ databases">
        <title>Genomes sequences of two Nocardia cyriacigeorgica environmental isolates, type strains Nocardia asteroides ATCC 19247 and Nocardia cyriacigeorgica DSM 44484.</title>
        <authorList>
            <person name="Vautrin F."/>
            <person name="Bergeron E."/>
            <person name="Dubost A."/>
            <person name="Abrouk D."/>
            <person name="Rodriguez Nava V."/>
            <person name="Pujic P."/>
        </authorList>
    </citation>
    <scope>NUCLEOTIDE SEQUENCE [LARGE SCALE GENOMIC DNA]</scope>
    <source>
        <strain evidence="2 3">EML 1456</strain>
    </source>
</reference>
<proteinExistence type="predicted"/>
<feature type="compositionally biased region" description="Basic and acidic residues" evidence="1">
    <location>
        <begin position="13"/>
        <end position="27"/>
    </location>
</feature>
<name>A0A5R8P437_9NOCA</name>
<organism evidence="2 3">
    <name type="scientific">Nocardia cyriacigeorgica</name>
    <dbReference type="NCBI Taxonomy" id="135487"/>
    <lineage>
        <taxon>Bacteria</taxon>
        <taxon>Bacillati</taxon>
        <taxon>Actinomycetota</taxon>
        <taxon>Actinomycetes</taxon>
        <taxon>Mycobacteriales</taxon>
        <taxon>Nocardiaceae</taxon>
        <taxon>Nocardia</taxon>
    </lineage>
</organism>
<protein>
    <submittedName>
        <fullName evidence="2">Trimeric intracellular cation channel family protein</fullName>
    </submittedName>
</protein>
<dbReference type="EMBL" id="VBUU01000083">
    <property type="protein sequence ID" value="TLF90835.1"/>
    <property type="molecule type" value="Genomic_DNA"/>
</dbReference>
<accession>A0A5R8P437</accession>
<gene>
    <name evidence="2" type="ORF">FEK35_31090</name>
</gene>
<dbReference type="AlphaFoldDB" id="A0A5R8P437"/>